<dbReference type="HOGENOM" id="CLU_1195049_0_0_1"/>
<feature type="compositionally biased region" description="Polar residues" evidence="1">
    <location>
        <begin position="174"/>
        <end position="187"/>
    </location>
</feature>
<dbReference type="InParanoid" id="B0DX63"/>
<protein>
    <submittedName>
        <fullName evidence="2">Predicted protein</fullName>
    </submittedName>
</protein>
<dbReference type="AlphaFoldDB" id="B0DX63"/>
<evidence type="ECO:0000313" key="2">
    <source>
        <dbReference type="EMBL" id="EDR00739.1"/>
    </source>
</evidence>
<gene>
    <name evidence="2" type="ORF">LACBIDRAFT_333818</name>
</gene>
<evidence type="ECO:0000313" key="3">
    <source>
        <dbReference type="Proteomes" id="UP000001194"/>
    </source>
</evidence>
<dbReference type="GeneID" id="6084198"/>
<keyword evidence="3" id="KW-1185">Reference proteome</keyword>
<dbReference type="KEGG" id="lbc:LACBIDRAFT_333818"/>
<dbReference type="RefSeq" id="XP_001888531.1">
    <property type="nucleotide sequence ID" value="XM_001888496.1"/>
</dbReference>
<feature type="region of interest" description="Disordered" evidence="1">
    <location>
        <begin position="174"/>
        <end position="201"/>
    </location>
</feature>
<sequence length="232" mass="25841">MERTFDDSFPLEVRCTSSSASWLSQLSLPEFWQWYVELTDEVIERARSVWGGVGVGLGDECLNMIGADLKQVRRCTQSHIPCVGSEVAMRSCGTWRLKSFLNPHNMNFNEQAQTGNFLDQMEGDLPGQANVNDGYIKLCDGVGTIGRHLLSIEASGIPGEVRLSTSVRHNYISYSRTGTSIQSPTSHRGQRNPRRGTTPSTNAYFITTLSSNFTGQIISFLETYRMRKATSV</sequence>
<evidence type="ECO:0000256" key="1">
    <source>
        <dbReference type="SAM" id="MobiDB-lite"/>
    </source>
</evidence>
<organism evidence="3">
    <name type="scientific">Laccaria bicolor (strain S238N-H82 / ATCC MYA-4686)</name>
    <name type="common">Bicoloured deceiver</name>
    <name type="synonym">Laccaria laccata var. bicolor</name>
    <dbReference type="NCBI Taxonomy" id="486041"/>
    <lineage>
        <taxon>Eukaryota</taxon>
        <taxon>Fungi</taxon>
        <taxon>Dikarya</taxon>
        <taxon>Basidiomycota</taxon>
        <taxon>Agaricomycotina</taxon>
        <taxon>Agaricomycetes</taxon>
        <taxon>Agaricomycetidae</taxon>
        <taxon>Agaricales</taxon>
        <taxon>Agaricineae</taxon>
        <taxon>Hydnangiaceae</taxon>
        <taxon>Laccaria</taxon>
    </lineage>
</organism>
<name>B0DX63_LACBS</name>
<dbReference type="Proteomes" id="UP000001194">
    <property type="component" value="Unassembled WGS sequence"/>
</dbReference>
<accession>B0DX63</accession>
<proteinExistence type="predicted"/>
<dbReference type="EMBL" id="DS547146">
    <property type="protein sequence ID" value="EDR00739.1"/>
    <property type="molecule type" value="Genomic_DNA"/>
</dbReference>
<reference evidence="2 3" key="1">
    <citation type="journal article" date="2008" name="Nature">
        <title>The genome of Laccaria bicolor provides insights into mycorrhizal symbiosis.</title>
        <authorList>
            <person name="Martin F."/>
            <person name="Aerts A."/>
            <person name="Ahren D."/>
            <person name="Brun A."/>
            <person name="Danchin E.G.J."/>
            <person name="Duchaussoy F."/>
            <person name="Gibon J."/>
            <person name="Kohler A."/>
            <person name="Lindquist E."/>
            <person name="Pereda V."/>
            <person name="Salamov A."/>
            <person name="Shapiro H.J."/>
            <person name="Wuyts J."/>
            <person name="Blaudez D."/>
            <person name="Buee M."/>
            <person name="Brokstein P."/>
            <person name="Canbaeck B."/>
            <person name="Cohen D."/>
            <person name="Courty P.E."/>
            <person name="Coutinho P.M."/>
            <person name="Delaruelle C."/>
            <person name="Detter J.C."/>
            <person name="Deveau A."/>
            <person name="DiFazio S."/>
            <person name="Duplessis S."/>
            <person name="Fraissinet-Tachet L."/>
            <person name="Lucic E."/>
            <person name="Frey-Klett P."/>
            <person name="Fourrey C."/>
            <person name="Feussner I."/>
            <person name="Gay G."/>
            <person name="Grimwood J."/>
            <person name="Hoegger P.J."/>
            <person name="Jain P."/>
            <person name="Kilaru S."/>
            <person name="Labbe J."/>
            <person name="Lin Y.C."/>
            <person name="Legue V."/>
            <person name="Le Tacon F."/>
            <person name="Marmeisse R."/>
            <person name="Melayah D."/>
            <person name="Montanini B."/>
            <person name="Muratet M."/>
            <person name="Nehls U."/>
            <person name="Niculita-Hirzel H."/>
            <person name="Oudot-Le Secq M.P."/>
            <person name="Peter M."/>
            <person name="Quesneville H."/>
            <person name="Rajashekar B."/>
            <person name="Reich M."/>
            <person name="Rouhier N."/>
            <person name="Schmutz J."/>
            <person name="Yin T."/>
            <person name="Chalot M."/>
            <person name="Henrissat B."/>
            <person name="Kuees U."/>
            <person name="Lucas S."/>
            <person name="Van de Peer Y."/>
            <person name="Podila G.K."/>
            <person name="Polle A."/>
            <person name="Pukkila P.J."/>
            <person name="Richardson P.M."/>
            <person name="Rouze P."/>
            <person name="Sanders I.R."/>
            <person name="Stajich J.E."/>
            <person name="Tunlid A."/>
            <person name="Tuskan G."/>
            <person name="Grigoriev I.V."/>
        </authorList>
    </citation>
    <scope>NUCLEOTIDE SEQUENCE [LARGE SCALE GENOMIC DNA]</scope>
    <source>
        <strain evidence="3">S238N-H82 / ATCC MYA-4686</strain>
    </source>
</reference>